<sequence length="70" mass="7255">MSAATQQHEFDLPDLSCGHCVKSVTAVAQALDAQAQVEADLARKHVSIRSAQPRAVLAAALTEAGYPPAA</sequence>
<gene>
    <name evidence="2" type="ORF">EV670_1427</name>
</gene>
<dbReference type="Gene3D" id="3.30.70.100">
    <property type="match status" value="1"/>
</dbReference>
<name>A0A4Q7VW38_9BURK</name>
<dbReference type="InterPro" id="IPR036163">
    <property type="entry name" value="HMA_dom_sf"/>
</dbReference>
<dbReference type="AlphaFoldDB" id="A0A4Q7VW38"/>
<protein>
    <submittedName>
        <fullName evidence="2">Copper chaperone</fullName>
    </submittedName>
</protein>
<dbReference type="EMBL" id="SHKP01000005">
    <property type="protein sequence ID" value="RZU00715.1"/>
    <property type="molecule type" value="Genomic_DNA"/>
</dbReference>
<dbReference type="CDD" id="cd00371">
    <property type="entry name" value="HMA"/>
    <property type="match status" value="1"/>
</dbReference>
<reference evidence="2 3" key="1">
    <citation type="submission" date="2019-02" db="EMBL/GenBank/DDBJ databases">
        <title>Genomic Encyclopedia of Type Strains, Phase IV (KMG-IV): sequencing the most valuable type-strain genomes for metagenomic binning, comparative biology and taxonomic classification.</title>
        <authorList>
            <person name="Goeker M."/>
        </authorList>
    </citation>
    <scope>NUCLEOTIDE SEQUENCE [LARGE SCALE GENOMIC DNA]</scope>
    <source>
        <strain evidence="2 3">DSM 19570</strain>
    </source>
</reference>
<evidence type="ECO:0000259" key="1">
    <source>
        <dbReference type="Pfam" id="PF00403"/>
    </source>
</evidence>
<dbReference type="GO" id="GO:0046872">
    <property type="term" value="F:metal ion binding"/>
    <property type="evidence" value="ECO:0007669"/>
    <property type="project" value="InterPro"/>
</dbReference>
<dbReference type="InterPro" id="IPR006121">
    <property type="entry name" value="HMA_dom"/>
</dbReference>
<dbReference type="RefSeq" id="WP_130431156.1">
    <property type="nucleotide sequence ID" value="NZ_SHKP01000005.1"/>
</dbReference>
<organism evidence="2 3">
    <name type="scientific">Rivibacter subsaxonicus</name>
    <dbReference type="NCBI Taxonomy" id="457575"/>
    <lineage>
        <taxon>Bacteria</taxon>
        <taxon>Pseudomonadati</taxon>
        <taxon>Pseudomonadota</taxon>
        <taxon>Betaproteobacteria</taxon>
        <taxon>Burkholderiales</taxon>
        <taxon>Rivibacter</taxon>
    </lineage>
</organism>
<keyword evidence="3" id="KW-1185">Reference proteome</keyword>
<dbReference type="SUPFAM" id="SSF55008">
    <property type="entry name" value="HMA, heavy metal-associated domain"/>
    <property type="match status" value="1"/>
</dbReference>
<dbReference type="Proteomes" id="UP000293671">
    <property type="component" value="Unassembled WGS sequence"/>
</dbReference>
<dbReference type="Pfam" id="PF00403">
    <property type="entry name" value="HMA"/>
    <property type="match status" value="1"/>
</dbReference>
<proteinExistence type="predicted"/>
<evidence type="ECO:0000313" key="2">
    <source>
        <dbReference type="EMBL" id="RZU00715.1"/>
    </source>
</evidence>
<accession>A0A4Q7VW38</accession>
<comment type="caution">
    <text evidence="2">The sequence shown here is derived from an EMBL/GenBank/DDBJ whole genome shotgun (WGS) entry which is preliminary data.</text>
</comment>
<feature type="domain" description="HMA" evidence="1">
    <location>
        <begin position="10"/>
        <end position="66"/>
    </location>
</feature>
<evidence type="ECO:0000313" key="3">
    <source>
        <dbReference type="Proteomes" id="UP000293671"/>
    </source>
</evidence>